<organism evidence="1 2">
    <name type="scientific">Adonisia turfae CCMR0082</name>
    <dbReference type="NCBI Taxonomy" id="2304604"/>
    <lineage>
        <taxon>Bacteria</taxon>
        <taxon>Bacillati</taxon>
        <taxon>Cyanobacteriota</taxon>
        <taxon>Adonisia</taxon>
        <taxon>Adonisia turfae</taxon>
    </lineage>
</organism>
<reference evidence="1 2" key="1">
    <citation type="journal article" date="2020" name="Microb. Ecol.">
        <title>Ecogenomics of the Marine Benthic Filamentous Cyanobacterium Adonisia.</title>
        <authorList>
            <person name="Walter J.M."/>
            <person name="Coutinho F.H."/>
            <person name="Leomil L."/>
            <person name="Hargreaves P.I."/>
            <person name="Campeao M.E."/>
            <person name="Vieira V.V."/>
            <person name="Silva B.S."/>
            <person name="Fistarol G.O."/>
            <person name="Salomon P.S."/>
            <person name="Sawabe T."/>
            <person name="Mino S."/>
            <person name="Hosokawa M."/>
            <person name="Miyashita H."/>
            <person name="Maruyama F."/>
            <person name="van Verk M.C."/>
            <person name="Dutilh B.E."/>
            <person name="Thompson C.C."/>
            <person name="Thompson F.L."/>
        </authorList>
    </citation>
    <scope>NUCLEOTIDE SEQUENCE [LARGE SCALE GENOMIC DNA]</scope>
    <source>
        <strain evidence="1 2">CCMR0082</strain>
    </source>
</reference>
<gene>
    <name evidence="1" type="ORF">D0962_35730</name>
</gene>
<comment type="caution">
    <text evidence="1">The sequence shown here is derived from an EMBL/GenBank/DDBJ whole genome shotgun (WGS) entry which is preliminary data.</text>
</comment>
<name>A0A6M0SI51_9CYAN</name>
<protein>
    <submittedName>
        <fullName evidence="1">Uncharacterized protein</fullName>
    </submittedName>
</protein>
<dbReference type="Proteomes" id="UP000473574">
    <property type="component" value="Unassembled WGS sequence"/>
</dbReference>
<proteinExistence type="predicted"/>
<evidence type="ECO:0000313" key="1">
    <source>
        <dbReference type="EMBL" id="NEZ68024.1"/>
    </source>
</evidence>
<accession>A0A6M0SI51</accession>
<dbReference type="AlphaFoldDB" id="A0A6M0SI51"/>
<evidence type="ECO:0000313" key="2">
    <source>
        <dbReference type="Proteomes" id="UP000473574"/>
    </source>
</evidence>
<sequence length="89" mass="9822">MTWLDMNPEHGESDQRRAIEQLAVRQELIQNWLDGNEYVDAVLDCIEEHGLDAAGYVEAVENSVNQFIYSGGAAYITNESGVLLPAPIG</sequence>
<dbReference type="EMBL" id="QZCE01000002">
    <property type="protein sequence ID" value="NEZ68024.1"/>
    <property type="molecule type" value="Genomic_DNA"/>
</dbReference>